<proteinExistence type="predicted"/>
<dbReference type="EMBL" id="AP022564">
    <property type="protein sequence ID" value="BBX22139.1"/>
    <property type="molecule type" value="Genomic_DNA"/>
</dbReference>
<reference evidence="2 3" key="1">
    <citation type="journal article" date="2019" name="Emerg. Microbes Infect.">
        <title>Comprehensive subspecies identification of 175 nontuberculous mycobacteria species based on 7547 genomic profiles.</title>
        <authorList>
            <person name="Matsumoto Y."/>
            <person name="Kinjo T."/>
            <person name="Motooka D."/>
            <person name="Nabeya D."/>
            <person name="Jung N."/>
            <person name="Uechi K."/>
            <person name="Horii T."/>
            <person name="Iida T."/>
            <person name="Fujita J."/>
            <person name="Nakamura S."/>
        </authorList>
    </citation>
    <scope>NUCLEOTIDE SEQUENCE [LARGE SCALE GENOMIC DNA]</scope>
    <source>
        <strain evidence="2 3">JCM 12143</strain>
    </source>
</reference>
<feature type="region of interest" description="Disordered" evidence="1">
    <location>
        <begin position="1"/>
        <end position="36"/>
    </location>
</feature>
<dbReference type="Proteomes" id="UP000467636">
    <property type="component" value="Chromosome"/>
</dbReference>
<evidence type="ECO:0000313" key="3">
    <source>
        <dbReference type="Proteomes" id="UP000467636"/>
    </source>
</evidence>
<dbReference type="AlphaFoldDB" id="A0AAD1MHM2"/>
<organism evidence="2 3">
    <name type="scientific">Mycolicibacter terrae</name>
    <dbReference type="NCBI Taxonomy" id="1788"/>
    <lineage>
        <taxon>Bacteria</taxon>
        <taxon>Bacillati</taxon>
        <taxon>Actinomycetota</taxon>
        <taxon>Actinomycetes</taxon>
        <taxon>Mycobacteriales</taxon>
        <taxon>Mycobacteriaceae</taxon>
        <taxon>Mycolicibacter</taxon>
    </lineage>
</organism>
<sequence length="76" mass="8270">MPIRPSVQQKRSERRRAENIHADRRGGGAKGPSGYAGIARRGRLPVGIGDASPPSHYGNAAFAKNMKKTCMAYLYI</sequence>
<gene>
    <name evidence="2" type="ORF">MTER_15500</name>
</gene>
<evidence type="ECO:0000256" key="1">
    <source>
        <dbReference type="SAM" id="MobiDB-lite"/>
    </source>
</evidence>
<protein>
    <submittedName>
        <fullName evidence="2">Uncharacterized protein</fullName>
    </submittedName>
</protein>
<feature type="compositionally biased region" description="Basic and acidic residues" evidence="1">
    <location>
        <begin position="15"/>
        <end position="26"/>
    </location>
</feature>
<evidence type="ECO:0000313" key="2">
    <source>
        <dbReference type="EMBL" id="BBX22139.1"/>
    </source>
</evidence>
<keyword evidence="3" id="KW-1185">Reference proteome</keyword>
<name>A0AAD1MHM2_9MYCO</name>
<accession>A0AAD1MHM2</accession>